<reference evidence="2" key="1">
    <citation type="journal article" date="2022" name="bioRxiv">
        <title>Sequencing and chromosome-scale assembly of the giantPleurodeles waltlgenome.</title>
        <authorList>
            <person name="Brown T."/>
            <person name="Elewa A."/>
            <person name="Iarovenko S."/>
            <person name="Subramanian E."/>
            <person name="Araus A.J."/>
            <person name="Petzold A."/>
            <person name="Susuki M."/>
            <person name="Suzuki K.-i.T."/>
            <person name="Hayashi T."/>
            <person name="Toyoda A."/>
            <person name="Oliveira C."/>
            <person name="Osipova E."/>
            <person name="Leigh N.D."/>
            <person name="Simon A."/>
            <person name="Yun M.H."/>
        </authorList>
    </citation>
    <scope>NUCLEOTIDE SEQUENCE</scope>
    <source>
        <strain evidence="2">20211129_DDA</strain>
        <tissue evidence="2">Liver</tissue>
    </source>
</reference>
<gene>
    <name evidence="2" type="ORF">NDU88_001246</name>
</gene>
<protein>
    <submittedName>
        <fullName evidence="2">Uncharacterized protein</fullName>
    </submittedName>
</protein>
<organism evidence="2 3">
    <name type="scientific">Pleurodeles waltl</name>
    <name type="common">Iberian ribbed newt</name>
    <dbReference type="NCBI Taxonomy" id="8319"/>
    <lineage>
        <taxon>Eukaryota</taxon>
        <taxon>Metazoa</taxon>
        <taxon>Chordata</taxon>
        <taxon>Craniata</taxon>
        <taxon>Vertebrata</taxon>
        <taxon>Euteleostomi</taxon>
        <taxon>Amphibia</taxon>
        <taxon>Batrachia</taxon>
        <taxon>Caudata</taxon>
        <taxon>Salamandroidea</taxon>
        <taxon>Salamandridae</taxon>
        <taxon>Pleurodelinae</taxon>
        <taxon>Pleurodeles</taxon>
    </lineage>
</organism>
<accession>A0AAV7SC26</accession>
<proteinExistence type="predicted"/>
<evidence type="ECO:0000313" key="3">
    <source>
        <dbReference type="Proteomes" id="UP001066276"/>
    </source>
</evidence>
<comment type="caution">
    <text evidence="2">The sequence shown here is derived from an EMBL/GenBank/DDBJ whole genome shotgun (WGS) entry which is preliminary data.</text>
</comment>
<evidence type="ECO:0000313" key="2">
    <source>
        <dbReference type="EMBL" id="KAJ1160753.1"/>
    </source>
</evidence>
<evidence type="ECO:0000256" key="1">
    <source>
        <dbReference type="SAM" id="MobiDB-lite"/>
    </source>
</evidence>
<feature type="region of interest" description="Disordered" evidence="1">
    <location>
        <begin position="147"/>
        <end position="179"/>
    </location>
</feature>
<name>A0AAV7SC26_PLEWA</name>
<dbReference type="EMBL" id="JANPWB010000008">
    <property type="protein sequence ID" value="KAJ1160753.1"/>
    <property type="molecule type" value="Genomic_DNA"/>
</dbReference>
<dbReference type="Proteomes" id="UP001066276">
    <property type="component" value="Chromosome 4_2"/>
</dbReference>
<dbReference type="AlphaFoldDB" id="A0AAV7SC26"/>
<feature type="compositionally biased region" description="Basic residues" evidence="1">
    <location>
        <begin position="147"/>
        <end position="160"/>
    </location>
</feature>
<keyword evidence="3" id="KW-1185">Reference proteome</keyword>
<sequence>MVWPGRGRVGRGSACVGLGWRAARHGVRVLPRAGVQALPRKGRSHPRRQNGVVSLFEITTETRCGHCDRVPILGPQWKYPRGTSQFTRIIQEEAGPQESGGRQEESVIEGVKNPVHGIQQTRRAEGRHRRLKNHEVKPYFWTPTDRRHRTKGRMATRRNAARTEGEDAQRPATFIRGEQGSRVVVLKREAGGGKVNHGHRAQ</sequence>